<dbReference type="Gene3D" id="3.40.50.720">
    <property type="entry name" value="NAD(P)-binding Rossmann-like Domain"/>
    <property type="match status" value="1"/>
</dbReference>
<sequence length="106" mass="11748">MGRRDQHTDLRGRFLSLDEIPHLLRRGGGTVVVTSSSNAITTSEGRAAYTAAKRGLVGTVDSAAFDYAAHNIRVNTLAGRPDGARKKSWRKCRGDVEPWRARSWPW</sequence>
<evidence type="ECO:0000256" key="2">
    <source>
        <dbReference type="ARBA" id="ARBA00023002"/>
    </source>
</evidence>
<keyword evidence="2" id="KW-0560">Oxidoreductase</keyword>
<dbReference type="RefSeq" id="WP_425570752.1">
    <property type="nucleotide sequence ID" value="NZ_BAABJO010000030.1"/>
</dbReference>
<dbReference type="InterPro" id="IPR036291">
    <property type="entry name" value="NAD(P)-bd_dom_sf"/>
</dbReference>
<dbReference type="PANTHER" id="PTHR24321">
    <property type="entry name" value="DEHYDROGENASES, SHORT CHAIN"/>
    <property type="match status" value="1"/>
</dbReference>
<proteinExistence type="inferred from homology"/>
<evidence type="ECO:0008006" key="5">
    <source>
        <dbReference type="Google" id="ProtNLM"/>
    </source>
</evidence>
<evidence type="ECO:0000313" key="3">
    <source>
        <dbReference type="EMBL" id="GAA5134708.1"/>
    </source>
</evidence>
<keyword evidence="4" id="KW-1185">Reference proteome</keyword>
<reference evidence="4" key="1">
    <citation type="journal article" date="2019" name="Int. J. Syst. Evol. Microbiol.">
        <title>The Global Catalogue of Microorganisms (GCM) 10K type strain sequencing project: providing services to taxonomists for standard genome sequencing and annotation.</title>
        <authorList>
            <consortium name="The Broad Institute Genomics Platform"/>
            <consortium name="The Broad Institute Genome Sequencing Center for Infectious Disease"/>
            <person name="Wu L."/>
            <person name="Ma J."/>
        </authorList>
    </citation>
    <scope>NUCLEOTIDE SEQUENCE [LARGE SCALE GENOMIC DNA]</scope>
    <source>
        <strain evidence="4">JCM 18302</strain>
    </source>
</reference>
<dbReference type="SUPFAM" id="SSF51735">
    <property type="entry name" value="NAD(P)-binding Rossmann-fold domains"/>
    <property type="match status" value="1"/>
</dbReference>
<protein>
    <recommendedName>
        <fullName evidence="5">Enoyl-ACP reductase-like protein</fullName>
    </recommendedName>
</protein>
<gene>
    <name evidence="3" type="ORF">GCM10023320_63040</name>
</gene>
<dbReference type="CDD" id="cd05233">
    <property type="entry name" value="SDR_c"/>
    <property type="match status" value="1"/>
</dbReference>
<comment type="caution">
    <text evidence="3">The sequence shown here is derived from an EMBL/GenBank/DDBJ whole genome shotgun (WGS) entry which is preliminary data.</text>
</comment>
<dbReference type="Pfam" id="PF00106">
    <property type="entry name" value="adh_short"/>
    <property type="match status" value="1"/>
</dbReference>
<accession>A0ABP9NUR7</accession>
<dbReference type="InterPro" id="IPR002347">
    <property type="entry name" value="SDR_fam"/>
</dbReference>
<name>A0ABP9NUR7_9PSEU</name>
<evidence type="ECO:0000256" key="1">
    <source>
        <dbReference type="ARBA" id="ARBA00006484"/>
    </source>
</evidence>
<dbReference type="EMBL" id="BAABJO010000030">
    <property type="protein sequence ID" value="GAA5134708.1"/>
    <property type="molecule type" value="Genomic_DNA"/>
</dbReference>
<dbReference type="Proteomes" id="UP001500804">
    <property type="component" value="Unassembled WGS sequence"/>
</dbReference>
<dbReference type="PANTHER" id="PTHR24321:SF8">
    <property type="entry name" value="ESTRADIOL 17-BETA-DEHYDROGENASE 8-RELATED"/>
    <property type="match status" value="1"/>
</dbReference>
<comment type="similarity">
    <text evidence="1">Belongs to the short-chain dehydrogenases/reductases (SDR) family.</text>
</comment>
<evidence type="ECO:0000313" key="4">
    <source>
        <dbReference type="Proteomes" id="UP001500804"/>
    </source>
</evidence>
<organism evidence="3 4">
    <name type="scientific">Pseudonocardia adelaidensis</name>
    <dbReference type="NCBI Taxonomy" id="648754"/>
    <lineage>
        <taxon>Bacteria</taxon>
        <taxon>Bacillati</taxon>
        <taxon>Actinomycetota</taxon>
        <taxon>Actinomycetes</taxon>
        <taxon>Pseudonocardiales</taxon>
        <taxon>Pseudonocardiaceae</taxon>
        <taxon>Pseudonocardia</taxon>
    </lineage>
</organism>
<dbReference type="PRINTS" id="PR00081">
    <property type="entry name" value="GDHRDH"/>
</dbReference>